<dbReference type="HOGENOM" id="CLU_1462559_0_0_1"/>
<gene>
    <name evidence="1" type="ORF">CAEBREN_12962</name>
</gene>
<reference evidence="2" key="1">
    <citation type="submission" date="2011-07" db="EMBL/GenBank/DDBJ databases">
        <authorList>
            <consortium name="Caenorhabditis brenneri Sequencing and Analysis Consortium"/>
            <person name="Wilson R.K."/>
        </authorList>
    </citation>
    <scope>NUCLEOTIDE SEQUENCE [LARGE SCALE GENOMIC DNA]</scope>
    <source>
        <strain evidence="2">PB2801</strain>
    </source>
</reference>
<sequence>METAANLIVKRLLKFVSKDTWIFEDNHYHLYDAIEEIVKDLPFEVKQHICVGRRSYKYCDNMCCPWRPTTEYDMASFVKYHFKKDCFPNLGTEIFEWDDCPECPSDINMVNNFLLPQVVIVLPSVIGQQFEVGELANKQFRLVDTDYKLAALFVWISDDEIQEESIKKSFIRRDVSVAAMILQKI</sequence>
<dbReference type="Proteomes" id="UP000008068">
    <property type="component" value="Unassembled WGS sequence"/>
</dbReference>
<dbReference type="InParanoid" id="G0P9F2"/>
<protein>
    <submittedName>
        <fullName evidence="1">Uncharacterized protein</fullName>
    </submittedName>
</protein>
<dbReference type="EMBL" id="GL380150">
    <property type="protein sequence ID" value="EGT48477.1"/>
    <property type="molecule type" value="Genomic_DNA"/>
</dbReference>
<evidence type="ECO:0000313" key="1">
    <source>
        <dbReference type="EMBL" id="EGT48477.1"/>
    </source>
</evidence>
<keyword evidence="2" id="KW-1185">Reference proteome</keyword>
<accession>G0P9F2</accession>
<dbReference type="AlphaFoldDB" id="G0P9F2"/>
<organism evidence="2">
    <name type="scientific">Caenorhabditis brenneri</name>
    <name type="common">Nematode worm</name>
    <dbReference type="NCBI Taxonomy" id="135651"/>
    <lineage>
        <taxon>Eukaryota</taxon>
        <taxon>Metazoa</taxon>
        <taxon>Ecdysozoa</taxon>
        <taxon>Nematoda</taxon>
        <taxon>Chromadorea</taxon>
        <taxon>Rhabditida</taxon>
        <taxon>Rhabditina</taxon>
        <taxon>Rhabditomorpha</taxon>
        <taxon>Rhabditoidea</taxon>
        <taxon>Rhabditidae</taxon>
        <taxon>Peloderinae</taxon>
        <taxon>Caenorhabditis</taxon>
    </lineage>
</organism>
<name>G0P9F2_CAEBE</name>
<evidence type="ECO:0000313" key="2">
    <source>
        <dbReference type="Proteomes" id="UP000008068"/>
    </source>
</evidence>
<proteinExistence type="predicted"/>